<dbReference type="EMBL" id="JBCNJP010000019">
    <property type="protein sequence ID" value="KAK9061095.1"/>
    <property type="molecule type" value="Genomic_DNA"/>
</dbReference>
<evidence type="ECO:0000313" key="2">
    <source>
        <dbReference type="EMBL" id="KAK9061095.1"/>
    </source>
</evidence>
<protein>
    <recommendedName>
        <fullName evidence="1">F-box domain-containing protein</fullName>
    </recommendedName>
</protein>
<dbReference type="CDD" id="cd22157">
    <property type="entry name" value="F-box_AtFBW1-like"/>
    <property type="match status" value="1"/>
</dbReference>
<dbReference type="Gene3D" id="1.20.1280.50">
    <property type="match status" value="1"/>
</dbReference>
<feature type="domain" description="F-box" evidence="1">
    <location>
        <begin position="3"/>
        <end position="47"/>
    </location>
</feature>
<dbReference type="InterPro" id="IPR013187">
    <property type="entry name" value="F-box-assoc_dom_typ3"/>
</dbReference>
<dbReference type="InterPro" id="IPR036047">
    <property type="entry name" value="F-box-like_dom_sf"/>
</dbReference>
<gene>
    <name evidence="2" type="ORF">SSX86_018275</name>
</gene>
<evidence type="ECO:0000259" key="1">
    <source>
        <dbReference type="PROSITE" id="PS50181"/>
    </source>
</evidence>
<accession>A0AAP0GW64</accession>
<name>A0AAP0GW64_9ASTR</name>
<dbReference type="InterPro" id="IPR017451">
    <property type="entry name" value="F-box-assoc_interact_dom"/>
</dbReference>
<comment type="caution">
    <text evidence="2">The sequence shown here is derived from an EMBL/GenBank/DDBJ whole genome shotgun (WGS) entry which is preliminary data.</text>
</comment>
<proteinExistence type="predicted"/>
<dbReference type="SUPFAM" id="SSF81383">
    <property type="entry name" value="F-box domain"/>
    <property type="match status" value="1"/>
</dbReference>
<dbReference type="PANTHER" id="PTHR31672:SF13">
    <property type="entry name" value="F-BOX PROTEIN CPR30-LIKE"/>
    <property type="match status" value="1"/>
</dbReference>
<dbReference type="Pfam" id="PF00646">
    <property type="entry name" value="F-box"/>
    <property type="match status" value="1"/>
</dbReference>
<dbReference type="Pfam" id="PF08268">
    <property type="entry name" value="FBA_3"/>
    <property type="match status" value="1"/>
</dbReference>
<dbReference type="PROSITE" id="PS50181">
    <property type="entry name" value="FBOX"/>
    <property type="match status" value="1"/>
</dbReference>
<organism evidence="2 3">
    <name type="scientific">Deinandra increscens subsp. villosa</name>
    <dbReference type="NCBI Taxonomy" id="3103831"/>
    <lineage>
        <taxon>Eukaryota</taxon>
        <taxon>Viridiplantae</taxon>
        <taxon>Streptophyta</taxon>
        <taxon>Embryophyta</taxon>
        <taxon>Tracheophyta</taxon>
        <taxon>Spermatophyta</taxon>
        <taxon>Magnoliopsida</taxon>
        <taxon>eudicotyledons</taxon>
        <taxon>Gunneridae</taxon>
        <taxon>Pentapetalae</taxon>
        <taxon>asterids</taxon>
        <taxon>campanulids</taxon>
        <taxon>Asterales</taxon>
        <taxon>Asteraceae</taxon>
        <taxon>Asteroideae</taxon>
        <taxon>Heliantheae alliance</taxon>
        <taxon>Madieae</taxon>
        <taxon>Madiinae</taxon>
        <taxon>Deinandra</taxon>
    </lineage>
</organism>
<dbReference type="InterPro" id="IPR050796">
    <property type="entry name" value="SCF_F-box_component"/>
</dbReference>
<dbReference type="Proteomes" id="UP001408789">
    <property type="component" value="Unassembled WGS sequence"/>
</dbReference>
<dbReference type="InterPro" id="IPR001810">
    <property type="entry name" value="F-box_dom"/>
</dbReference>
<sequence>MADPTLLLFPEDVIYKILSRLPIKSLARFRCVCKLWLKYIDSLYLRTIHVKEEPTPIMFQRFPSNVPHKMRISFLRGVKMDPVLDLCYKTNSYYYNIQFIGSCNGLILLRFKQENPYDARTYRFVVIDPLTKGRHCLPPVSVKIRSDSDGPCRAAGIGFEDSTNTFKTVFSFLRKRKMVCTLVHSSGMRSWRKIAQNPAYPIIGGGVFSDGRLHWLTCDSGDEYVYFRKIVWFDVKTEEFGLPMDPPEGWHPKGPHNGFVIHLVDLNGEVGYAYIGPISIKLWILKHEEWVLHCSFDLGRILPEYSVYDVQVWGCWNKDGDILLTCDGREGLFVYTLKSGDLQQVELCDPEDGFPYIVMYQSSFLSVNTSAYYYSS</sequence>
<dbReference type="AlphaFoldDB" id="A0AAP0GW64"/>
<evidence type="ECO:0000313" key="3">
    <source>
        <dbReference type="Proteomes" id="UP001408789"/>
    </source>
</evidence>
<dbReference type="NCBIfam" id="TIGR01640">
    <property type="entry name" value="F_box_assoc_1"/>
    <property type="match status" value="1"/>
</dbReference>
<keyword evidence="3" id="KW-1185">Reference proteome</keyword>
<dbReference type="SMART" id="SM00256">
    <property type="entry name" value="FBOX"/>
    <property type="match status" value="1"/>
</dbReference>
<reference evidence="2 3" key="1">
    <citation type="submission" date="2024-04" db="EMBL/GenBank/DDBJ databases">
        <title>The reference genome of an endangered Asteraceae, Deinandra increscens subsp. villosa, native to the Central Coast of California.</title>
        <authorList>
            <person name="Guilliams M."/>
            <person name="Hasenstab-Lehman K."/>
            <person name="Meyer R."/>
            <person name="Mcevoy S."/>
        </authorList>
    </citation>
    <scope>NUCLEOTIDE SEQUENCE [LARGE SCALE GENOMIC DNA]</scope>
    <source>
        <tissue evidence="2">Leaf</tissue>
    </source>
</reference>
<dbReference type="PANTHER" id="PTHR31672">
    <property type="entry name" value="BNACNNG10540D PROTEIN"/>
    <property type="match status" value="1"/>
</dbReference>